<dbReference type="PANTHER" id="PTHR12196:SF2">
    <property type="entry name" value="DIPHTHINE--AMMONIA LIGASE"/>
    <property type="match status" value="1"/>
</dbReference>
<evidence type="ECO:0000256" key="1">
    <source>
        <dbReference type="SAM" id="MobiDB-lite"/>
    </source>
</evidence>
<dbReference type="GO" id="GO:0017178">
    <property type="term" value="F:diphthine-ammonia ligase activity"/>
    <property type="evidence" value="ECO:0007669"/>
    <property type="project" value="TreeGrafter"/>
</dbReference>
<dbReference type="GO" id="GO:0017183">
    <property type="term" value="P:protein histidyl modification to diphthamide"/>
    <property type="evidence" value="ECO:0007669"/>
    <property type="project" value="TreeGrafter"/>
</dbReference>
<feature type="region of interest" description="Disordered" evidence="1">
    <location>
        <begin position="283"/>
        <end position="310"/>
    </location>
</feature>
<protein>
    <submittedName>
        <fullName evidence="2">Uncharacterized protein</fullName>
    </submittedName>
</protein>
<evidence type="ECO:0000313" key="2">
    <source>
        <dbReference type="EMBL" id="KKZ66354.1"/>
    </source>
</evidence>
<dbReference type="CDD" id="cd06156">
    <property type="entry name" value="eu_AANH_C_2"/>
    <property type="match status" value="1"/>
</dbReference>
<dbReference type="InterPro" id="IPR035959">
    <property type="entry name" value="RutC-like_sf"/>
</dbReference>
<dbReference type="Gene3D" id="3.30.1330.40">
    <property type="entry name" value="RutC-like"/>
    <property type="match status" value="2"/>
</dbReference>
<dbReference type="EMBL" id="LCZI01000497">
    <property type="protein sequence ID" value="KKZ66354.1"/>
    <property type="molecule type" value="Genomic_DNA"/>
</dbReference>
<comment type="caution">
    <text evidence="2">The sequence shown here is derived from an EMBL/GenBank/DDBJ whole genome shotgun (WGS) entry which is preliminary data.</text>
</comment>
<dbReference type="OrthoDB" id="686384at2759"/>
<gene>
    <name evidence="2" type="ORF">EMCG_07855</name>
</gene>
<proteinExistence type="predicted"/>
<dbReference type="Proteomes" id="UP000034164">
    <property type="component" value="Unassembled WGS sequence"/>
</dbReference>
<dbReference type="VEuPathDB" id="FungiDB:EMCG_07855"/>
<accession>A0A0G2J521</accession>
<dbReference type="AlphaFoldDB" id="A0A0G2J521"/>
<dbReference type="InterPro" id="IPR030662">
    <property type="entry name" value="DPH6/MJ0570"/>
</dbReference>
<name>A0A0G2J521_9EURO</name>
<dbReference type="SUPFAM" id="SSF55298">
    <property type="entry name" value="YjgF-like"/>
    <property type="match status" value="2"/>
</dbReference>
<dbReference type="PANTHER" id="PTHR12196">
    <property type="entry name" value="DOMAIN OF UNKNOWN FUNCTION 71 DUF71 -CONTAINING PROTEIN"/>
    <property type="match status" value="1"/>
</dbReference>
<sequence>MGFKGLLDEILLRWREHEDVREEEFQDHMLCGDDESWKVVVVSQTKGENIWTISNVSGPEVGPGAGNQMKAIARKVEEILLQATPMTTGTTHTTTTADIVFATVLLRSMDDFTLINPIYASLFTKPNPAARVTVACGDSMPPGVDVLASFVIDMLPRECRLGLHVQSRSYWAPANIGPYSQAQCIPLQKDARIDRDGGLIYIAGQIPLEPGSMEIYNPPPTEESNGWFKPFVSRSVLALQHLWRIGRAMEADWWLGAVALLAGDENISAKAKAAWDIWEHMNRDPSPLKAGGGDDDEEEEDDDEAPAFDSWDLKYGNQRDLGISSSSKGARKTLPNFEIVRGTVCTPPFFAVQVAALPRASDIEWQGLGTRSDPITTSEEAQTDRPWTLSHSQGTGVGSFYCIGIQDGVQPNQDLEACIGDAIDFVKAREMDVHGENIDHVNSTVYTSCGGLNGSVWQLGQIVPCKSVWGPRGTKLAAGIVVHVRLRR</sequence>
<dbReference type="CDD" id="cd06155">
    <property type="entry name" value="eu_AANH_C_1"/>
    <property type="match status" value="1"/>
</dbReference>
<feature type="region of interest" description="Disordered" evidence="1">
    <location>
        <begin position="368"/>
        <end position="389"/>
    </location>
</feature>
<feature type="compositionally biased region" description="Acidic residues" evidence="1">
    <location>
        <begin position="293"/>
        <end position="306"/>
    </location>
</feature>
<evidence type="ECO:0000313" key="3">
    <source>
        <dbReference type="Proteomes" id="UP000034164"/>
    </source>
</evidence>
<organism evidence="2 3">
    <name type="scientific">[Emmonsia] crescens</name>
    <dbReference type="NCBI Taxonomy" id="73230"/>
    <lineage>
        <taxon>Eukaryota</taxon>
        <taxon>Fungi</taxon>
        <taxon>Dikarya</taxon>
        <taxon>Ascomycota</taxon>
        <taxon>Pezizomycotina</taxon>
        <taxon>Eurotiomycetes</taxon>
        <taxon>Eurotiomycetidae</taxon>
        <taxon>Onygenales</taxon>
        <taxon>Ajellomycetaceae</taxon>
        <taxon>Emergomyces</taxon>
    </lineage>
</organism>
<reference evidence="3" key="1">
    <citation type="journal article" date="2015" name="PLoS Genet.">
        <title>The dynamic genome and transcriptome of the human fungal pathogen Blastomyces and close relative Emmonsia.</title>
        <authorList>
            <person name="Munoz J.F."/>
            <person name="Gauthier G.M."/>
            <person name="Desjardins C.A."/>
            <person name="Gallo J.E."/>
            <person name="Holder J."/>
            <person name="Sullivan T.D."/>
            <person name="Marty A.J."/>
            <person name="Carmen J.C."/>
            <person name="Chen Z."/>
            <person name="Ding L."/>
            <person name="Gujja S."/>
            <person name="Magrini V."/>
            <person name="Misas E."/>
            <person name="Mitreva M."/>
            <person name="Priest M."/>
            <person name="Saif S."/>
            <person name="Whiston E.A."/>
            <person name="Young S."/>
            <person name="Zeng Q."/>
            <person name="Goldman W.E."/>
            <person name="Mardis E.R."/>
            <person name="Taylor J.W."/>
            <person name="McEwen J.G."/>
            <person name="Clay O.K."/>
            <person name="Klein B.S."/>
            <person name="Cuomo C.A."/>
        </authorList>
    </citation>
    <scope>NUCLEOTIDE SEQUENCE [LARGE SCALE GENOMIC DNA]</scope>
    <source>
        <strain evidence="3">UAMH 3008</strain>
    </source>
</reference>